<organism evidence="2 3">
    <name type="scientific">Coccidioides immitis H538.4</name>
    <dbReference type="NCBI Taxonomy" id="396776"/>
    <lineage>
        <taxon>Eukaryota</taxon>
        <taxon>Fungi</taxon>
        <taxon>Dikarya</taxon>
        <taxon>Ascomycota</taxon>
        <taxon>Pezizomycotina</taxon>
        <taxon>Eurotiomycetes</taxon>
        <taxon>Eurotiomycetidae</taxon>
        <taxon>Onygenales</taxon>
        <taxon>Onygenaceae</taxon>
        <taxon>Coccidioides</taxon>
    </lineage>
</organism>
<feature type="region of interest" description="Disordered" evidence="1">
    <location>
        <begin position="50"/>
        <end position="125"/>
    </location>
</feature>
<protein>
    <submittedName>
        <fullName evidence="2">Uncharacterized protein</fullName>
    </submittedName>
</protein>
<feature type="region of interest" description="Disordered" evidence="1">
    <location>
        <begin position="1"/>
        <end position="25"/>
    </location>
</feature>
<reference evidence="3" key="1">
    <citation type="journal article" date="2010" name="Genome Res.">
        <title>Population genomic sequencing of Coccidioides fungi reveals recent hybridization and transposon control.</title>
        <authorList>
            <person name="Neafsey D.E."/>
            <person name="Barker B.M."/>
            <person name="Sharpton T.J."/>
            <person name="Stajich J.E."/>
            <person name="Park D.J."/>
            <person name="Whiston E."/>
            <person name="Hung C.-Y."/>
            <person name="McMahan C."/>
            <person name="White J."/>
            <person name="Sykes S."/>
            <person name="Heiman D."/>
            <person name="Young S."/>
            <person name="Zeng Q."/>
            <person name="Abouelleil A."/>
            <person name="Aftuck L."/>
            <person name="Bessette D."/>
            <person name="Brown A."/>
            <person name="FitzGerald M."/>
            <person name="Lui A."/>
            <person name="Macdonald J.P."/>
            <person name="Priest M."/>
            <person name="Orbach M.J."/>
            <person name="Galgiani J.N."/>
            <person name="Kirkland T.N."/>
            <person name="Cole G.T."/>
            <person name="Birren B.W."/>
            <person name="Henn M.R."/>
            <person name="Taylor J.W."/>
            <person name="Rounsley S.D."/>
        </authorList>
    </citation>
    <scope>NUCLEOTIDE SEQUENCE [LARGE SCALE GENOMIC DNA]</scope>
    <source>
        <strain evidence="3">H538.4</strain>
    </source>
</reference>
<evidence type="ECO:0000313" key="2">
    <source>
        <dbReference type="EMBL" id="KMU87656.1"/>
    </source>
</evidence>
<name>A0A0J8RSW3_COCIT</name>
<evidence type="ECO:0000313" key="3">
    <source>
        <dbReference type="Proteomes" id="UP000054563"/>
    </source>
</evidence>
<dbReference type="AlphaFoldDB" id="A0A0J8RSW3"/>
<dbReference type="EMBL" id="DS016999">
    <property type="protein sequence ID" value="KMU87656.1"/>
    <property type="molecule type" value="Genomic_DNA"/>
</dbReference>
<evidence type="ECO:0000256" key="1">
    <source>
        <dbReference type="SAM" id="MobiDB-lite"/>
    </source>
</evidence>
<feature type="compositionally biased region" description="Polar residues" evidence="1">
    <location>
        <begin position="101"/>
        <end position="115"/>
    </location>
</feature>
<accession>A0A0J8RSW3</accession>
<gene>
    <name evidence="2" type="ORF">CIHG_06050</name>
</gene>
<dbReference type="VEuPathDB" id="FungiDB:CIHG_06050"/>
<proteinExistence type="predicted"/>
<dbReference type="Proteomes" id="UP000054563">
    <property type="component" value="Unassembled WGS sequence"/>
</dbReference>
<sequence length="125" mass="13165">MTASLESELSKDHVRSSGAAEPLTYLTPKSRSVGCRFRRLLSGAAPLRLENSAGSDVYPEALPISINSSPEPSRAGTPQGLTSRVNNISSPERRDPCFAPNTPTSGSTQMSSPTCVSALRMASKA</sequence>
<feature type="compositionally biased region" description="Polar residues" evidence="1">
    <location>
        <begin position="79"/>
        <end position="90"/>
    </location>
</feature>